<keyword evidence="2" id="KW-1185">Reference proteome</keyword>
<dbReference type="Proteomes" id="UP000799291">
    <property type="component" value="Unassembled WGS sequence"/>
</dbReference>
<proteinExistence type="predicted"/>
<sequence length="272" mass="29676">MESVSLLLWPAELRVEVFRRMAFGDVVSLWSAEPRWVDAEFPGWIFHQAVGVPLVPFAGSPEELAFVRRHVDRRCCCMCGYILLIVQAVLVSEKVSVTCRTVWNGSAEWWLTRESGRVPEGCGRETCKGCRRCPGVEWVVPRGFVVVRVGRESLSEDGVVVAVLSRSTLSVVCRGVAEWRLHCERPQCSEGALVIEEVYRASGAACECGGLGFLLCGRCGLVGVGGVVRFGGQDGFMGVFPFGAGHWFTGVIDAVGRVVRSGKCVEWLACSA</sequence>
<evidence type="ECO:0000313" key="1">
    <source>
        <dbReference type="EMBL" id="KAF2677001.1"/>
    </source>
</evidence>
<name>A0A6G1IGB8_9PLEO</name>
<protein>
    <recommendedName>
        <fullName evidence="3">F-box domain-containing protein</fullName>
    </recommendedName>
</protein>
<dbReference type="EMBL" id="MU005627">
    <property type="protein sequence ID" value="KAF2677001.1"/>
    <property type="molecule type" value="Genomic_DNA"/>
</dbReference>
<gene>
    <name evidence="1" type="ORF">K458DRAFT_166946</name>
</gene>
<reference evidence="1" key="1">
    <citation type="journal article" date="2020" name="Stud. Mycol.">
        <title>101 Dothideomycetes genomes: a test case for predicting lifestyles and emergence of pathogens.</title>
        <authorList>
            <person name="Haridas S."/>
            <person name="Albert R."/>
            <person name="Binder M."/>
            <person name="Bloem J."/>
            <person name="Labutti K."/>
            <person name="Salamov A."/>
            <person name="Andreopoulos B."/>
            <person name="Baker S."/>
            <person name="Barry K."/>
            <person name="Bills G."/>
            <person name="Bluhm B."/>
            <person name="Cannon C."/>
            <person name="Castanera R."/>
            <person name="Culley D."/>
            <person name="Daum C."/>
            <person name="Ezra D."/>
            <person name="Gonzalez J."/>
            <person name="Henrissat B."/>
            <person name="Kuo A."/>
            <person name="Liang C."/>
            <person name="Lipzen A."/>
            <person name="Lutzoni F."/>
            <person name="Magnuson J."/>
            <person name="Mondo S."/>
            <person name="Nolan M."/>
            <person name="Ohm R."/>
            <person name="Pangilinan J."/>
            <person name="Park H.-J."/>
            <person name="Ramirez L."/>
            <person name="Alfaro M."/>
            <person name="Sun H."/>
            <person name="Tritt A."/>
            <person name="Yoshinaga Y."/>
            <person name="Zwiers L.-H."/>
            <person name="Turgeon B."/>
            <person name="Goodwin S."/>
            <person name="Spatafora J."/>
            <person name="Crous P."/>
            <person name="Grigoriev I."/>
        </authorList>
    </citation>
    <scope>NUCLEOTIDE SEQUENCE</scope>
    <source>
        <strain evidence="1">CBS 122367</strain>
    </source>
</reference>
<accession>A0A6G1IGB8</accession>
<evidence type="ECO:0008006" key="3">
    <source>
        <dbReference type="Google" id="ProtNLM"/>
    </source>
</evidence>
<organism evidence="1 2">
    <name type="scientific">Lentithecium fluviatile CBS 122367</name>
    <dbReference type="NCBI Taxonomy" id="1168545"/>
    <lineage>
        <taxon>Eukaryota</taxon>
        <taxon>Fungi</taxon>
        <taxon>Dikarya</taxon>
        <taxon>Ascomycota</taxon>
        <taxon>Pezizomycotina</taxon>
        <taxon>Dothideomycetes</taxon>
        <taxon>Pleosporomycetidae</taxon>
        <taxon>Pleosporales</taxon>
        <taxon>Massarineae</taxon>
        <taxon>Lentitheciaceae</taxon>
        <taxon>Lentithecium</taxon>
    </lineage>
</organism>
<evidence type="ECO:0000313" key="2">
    <source>
        <dbReference type="Proteomes" id="UP000799291"/>
    </source>
</evidence>
<dbReference type="AlphaFoldDB" id="A0A6G1IGB8"/>